<keyword evidence="2" id="KW-0813">Transport</keyword>
<sequence>MPKLVVTDLSKTFPSRDGDLSILDSVNFCLAAGDSQGDDPSLVDNLAVLGPSGSGKSTLLHILGTLDEPSAGKVLLDDEDPFTLAEKDLARFRNHNIGFIFQEHHLLPQLSVVENVVVPAMADGRVGAELLERAHDLVDRVGLSERRSHRPAELSGGERQRAAVARALLLKPKLLLADEPTGSLDRANAQSIGELLLDLQQQEGTLLVVVTHSEELAAHLKRRLRLIEGKLTEVTD</sequence>
<evidence type="ECO:0000256" key="4">
    <source>
        <dbReference type="ARBA" id="ARBA00022840"/>
    </source>
</evidence>
<dbReference type="PROSITE" id="PS50893">
    <property type="entry name" value="ABC_TRANSPORTER_2"/>
    <property type="match status" value="1"/>
</dbReference>
<evidence type="ECO:0000313" key="6">
    <source>
        <dbReference type="EMBL" id="QDU95308.1"/>
    </source>
</evidence>
<accession>A0A518DU04</accession>
<protein>
    <submittedName>
        <fullName evidence="6">Lipoprotein-releasing system ATP-binding protein LolD</fullName>
        <ecNumber evidence="6">3.6.3.-</ecNumber>
    </submittedName>
</protein>
<dbReference type="SUPFAM" id="SSF52540">
    <property type="entry name" value="P-loop containing nucleoside triphosphate hydrolases"/>
    <property type="match status" value="1"/>
</dbReference>
<dbReference type="SMART" id="SM00382">
    <property type="entry name" value="AAA"/>
    <property type="match status" value="1"/>
</dbReference>
<dbReference type="GO" id="GO:0005524">
    <property type="term" value="F:ATP binding"/>
    <property type="evidence" value="ECO:0007669"/>
    <property type="project" value="UniProtKB-KW"/>
</dbReference>
<dbReference type="RefSeq" id="WP_145054064.1">
    <property type="nucleotide sequence ID" value="NZ_CP036433.1"/>
</dbReference>
<dbReference type="KEGG" id="lcre:Pla8534_31230"/>
<keyword evidence="7" id="KW-1185">Reference proteome</keyword>
<reference evidence="6 7" key="1">
    <citation type="submission" date="2019-02" db="EMBL/GenBank/DDBJ databases">
        <title>Deep-cultivation of Planctomycetes and their phenomic and genomic characterization uncovers novel biology.</title>
        <authorList>
            <person name="Wiegand S."/>
            <person name="Jogler M."/>
            <person name="Boedeker C."/>
            <person name="Pinto D."/>
            <person name="Vollmers J."/>
            <person name="Rivas-Marin E."/>
            <person name="Kohn T."/>
            <person name="Peeters S.H."/>
            <person name="Heuer A."/>
            <person name="Rast P."/>
            <person name="Oberbeckmann S."/>
            <person name="Bunk B."/>
            <person name="Jeske O."/>
            <person name="Meyerdierks A."/>
            <person name="Storesund J.E."/>
            <person name="Kallscheuer N."/>
            <person name="Luecker S."/>
            <person name="Lage O.M."/>
            <person name="Pohl T."/>
            <person name="Merkel B.J."/>
            <person name="Hornburger P."/>
            <person name="Mueller R.-W."/>
            <person name="Bruemmer F."/>
            <person name="Labrenz M."/>
            <person name="Spormann A.M."/>
            <person name="Op den Camp H."/>
            <person name="Overmann J."/>
            <person name="Amann R."/>
            <person name="Jetten M.S.M."/>
            <person name="Mascher T."/>
            <person name="Medema M.H."/>
            <person name="Devos D.P."/>
            <person name="Kaster A.-K."/>
            <person name="Ovreas L."/>
            <person name="Rohde M."/>
            <person name="Galperin M.Y."/>
            <person name="Jogler C."/>
        </authorList>
    </citation>
    <scope>NUCLEOTIDE SEQUENCE [LARGE SCALE GENOMIC DNA]</scope>
    <source>
        <strain evidence="6 7">Pla85_3_4</strain>
    </source>
</reference>
<dbReference type="InterPro" id="IPR017871">
    <property type="entry name" value="ABC_transporter-like_CS"/>
</dbReference>
<evidence type="ECO:0000259" key="5">
    <source>
        <dbReference type="PROSITE" id="PS50893"/>
    </source>
</evidence>
<organism evidence="6 7">
    <name type="scientific">Lignipirellula cremea</name>
    <dbReference type="NCBI Taxonomy" id="2528010"/>
    <lineage>
        <taxon>Bacteria</taxon>
        <taxon>Pseudomonadati</taxon>
        <taxon>Planctomycetota</taxon>
        <taxon>Planctomycetia</taxon>
        <taxon>Pirellulales</taxon>
        <taxon>Pirellulaceae</taxon>
        <taxon>Lignipirellula</taxon>
    </lineage>
</organism>
<dbReference type="InterPro" id="IPR003593">
    <property type="entry name" value="AAA+_ATPase"/>
</dbReference>
<gene>
    <name evidence="6" type="primary">lolD_2</name>
    <name evidence="6" type="ORF">Pla8534_31230</name>
</gene>
<dbReference type="EC" id="3.6.3.-" evidence="6"/>
<dbReference type="CDD" id="cd03255">
    <property type="entry name" value="ABC_MJ0796_LolCDE_FtsE"/>
    <property type="match status" value="1"/>
</dbReference>
<keyword evidence="4 6" id="KW-0067">ATP-binding</keyword>
<proteinExistence type="inferred from homology"/>
<dbReference type="EMBL" id="CP036433">
    <property type="protein sequence ID" value="QDU95308.1"/>
    <property type="molecule type" value="Genomic_DNA"/>
</dbReference>
<name>A0A518DU04_9BACT</name>
<comment type="similarity">
    <text evidence="1">Belongs to the ABC transporter superfamily.</text>
</comment>
<dbReference type="OrthoDB" id="273392at2"/>
<evidence type="ECO:0000313" key="7">
    <source>
        <dbReference type="Proteomes" id="UP000317648"/>
    </source>
</evidence>
<dbReference type="PANTHER" id="PTHR24220:SF689">
    <property type="entry name" value="LIPOPROTEIN-RELEASING SYSTEM ATP-BINDING PROTEIN LOLD"/>
    <property type="match status" value="1"/>
</dbReference>
<dbReference type="PROSITE" id="PS00211">
    <property type="entry name" value="ABC_TRANSPORTER_1"/>
    <property type="match status" value="1"/>
</dbReference>
<keyword evidence="3" id="KW-0547">Nucleotide-binding</keyword>
<keyword evidence="6" id="KW-0449">Lipoprotein</keyword>
<dbReference type="Gene3D" id="3.40.50.300">
    <property type="entry name" value="P-loop containing nucleotide triphosphate hydrolases"/>
    <property type="match status" value="1"/>
</dbReference>
<evidence type="ECO:0000256" key="2">
    <source>
        <dbReference type="ARBA" id="ARBA00022448"/>
    </source>
</evidence>
<dbReference type="InterPro" id="IPR017911">
    <property type="entry name" value="MacB-like_ATP-bd"/>
</dbReference>
<dbReference type="GO" id="GO:0005886">
    <property type="term" value="C:plasma membrane"/>
    <property type="evidence" value="ECO:0007669"/>
    <property type="project" value="TreeGrafter"/>
</dbReference>
<dbReference type="GO" id="GO:0022857">
    <property type="term" value="F:transmembrane transporter activity"/>
    <property type="evidence" value="ECO:0007669"/>
    <property type="project" value="TreeGrafter"/>
</dbReference>
<evidence type="ECO:0000256" key="3">
    <source>
        <dbReference type="ARBA" id="ARBA00022741"/>
    </source>
</evidence>
<feature type="domain" description="ABC transporter" evidence="5">
    <location>
        <begin position="4"/>
        <end position="234"/>
    </location>
</feature>
<dbReference type="Proteomes" id="UP000317648">
    <property type="component" value="Chromosome"/>
</dbReference>
<keyword evidence="6" id="KW-0378">Hydrolase</keyword>
<dbReference type="AlphaFoldDB" id="A0A518DU04"/>
<dbReference type="InterPro" id="IPR027417">
    <property type="entry name" value="P-loop_NTPase"/>
</dbReference>
<evidence type="ECO:0000256" key="1">
    <source>
        <dbReference type="ARBA" id="ARBA00005417"/>
    </source>
</evidence>
<dbReference type="Pfam" id="PF00005">
    <property type="entry name" value="ABC_tran"/>
    <property type="match status" value="1"/>
</dbReference>
<dbReference type="InterPro" id="IPR015854">
    <property type="entry name" value="ABC_transpr_LolD-like"/>
</dbReference>
<dbReference type="InterPro" id="IPR003439">
    <property type="entry name" value="ABC_transporter-like_ATP-bd"/>
</dbReference>
<dbReference type="GO" id="GO:0016887">
    <property type="term" value="F:ATP hydrolysis activity"/>
    <property type="evidence" value="ECO:0007669"/>
    <property type="project" value="InterPro"/>
</dbReference>
<dbReference type="PANTHER" id="PTHR24220">
    <property type="entry name" value="IMPORT ATP-BINDING PROTEIN"/>
    <property type="match status" value="1"/>
</dbReference>